<accession>A0AAD9JWK9</accession>
<dbReference type="Proteomes" id="UP001209878">
    <property type="component" value="Unassembled WGS sequence"/>
</dbReference>
<evidence type="ECO:0000313" key="3">
    <source>
        <dbReference type="EMBL" id="KAK2159809.1"/>
    </source>
</evidence>
<gene>
    <name evidence="2" type="ORF">NP493_1685g00034</name>
    <name evidence="3" type="ORF">NP493_1685g00038</name>
    <name evidence="1" type="ORF">NP493_2136g00033</name>
</gene>
<organism evidence="2 4">
    <name type="scientific">Ridgeia piscesae</name>
    <name type="common">Tubeworm</name>
    <dbReference type="NCBI Taxonomy" id="27915"/>
    <lineage>
        <taxon>Eukaryota</taxon>
        <taxon>Metazoa</taxon>
        <taxon>Spiralia</taxon>
        <taxon>Lophotrochozoa</taxon>
        <taxon>Annelida</taxon>
        <taxon>Polychaeta</taxon>
        <taxon>Sedentaria</taxon>
        <taxon>Canalipalpata</taxon>
        <taxon>Sabellida</taxon>
        <taxon>Siboglinidae</taxon>
        <taxon>Ridgeia</taxon>
    </lineage>
</organism>
<evidence type="ECO:0000313" key="2">
    <source>
        <dbReference type="EMBL" id="KAK2159808.1"/>
    </source>
</evidence>
<evidence type="ECO:0000313" key="4">
    <source>
        <dbReference type="Proteomes" id="UP001209878"/>
    </source>
</evidence>
<dbReference type="AlphaFoldDB" id="A0AAD9JWK9"/>
<reference evidence="2" key="1">
    <citation type="journal article" date="2023" name="Mol. Biol. Evol.">
        <title>Third-Generation Sequencing Reveals the Adaptive Role of the Epigenome in Three Deep-Sea Polychaetes.</title>
        <authorList>
            <person name="Perez M."/>
            <person name="Aroh O."/>
            <person name="Sun Y."/>
            <person name="Lan Y."/>
            <person name="Juniper S.K."/>
            <person name="Young C.R."/>
            <person name="Angers B."/>
            <person name="Qian P.Y."/>
        </authorList>
    </citation>
    <scope>NUCLEOTIDE SEQUENCE</scope>
    <source>
        <strain evidence="2">R07B-5</strain>
    </source>
</reference>
<protein>
    <submittedName>
        <fullName evidence="2">Uncharacterized protein</fullName>
    </submittedName>
</protein>
<dbReference type="EMBL" id="JAODUO010001687">
    <property type="protein sequence ID" value="KAK2159808.1"/>
    <property type="molecule type" value="Genomic_DNA"/>
</dbReference>
<dbReference type="EMBL" id="JAODUO010001687">
    <property type="protein sequence ID" value="KAK2159809.1"/>
    <property type="molecule type" value="Genomic_DNA"/>
</dbReference>
<keyword evidence="4" id="KW-1185">Reference proteome</keyword>
<comment type="caution">
    <text evidence="2">The sequence shown here is derived from an EMBL/GenBank/DDBJ whole genome shotgun (WGS) entry which is preliminary data.</text>
</comment>
<dbReference type="EMBL" id="JAODUO010002132">
    <property type="protein sequence ID" value="KAK2154805.1"/>
    <property type="molecule type" value="Genomic_DNA"/>
</dbReference>
<proteinExistence type="predicted"/>
<name>A0AAD9JWK9_RIDPI</name>
<evidence type="ECO:0000313" key="1">
    <source>
        <dbReference type="EMBL" id="KAK2154805.1"/>
    </source>
</evidence>
<sequence>MDSLRTENKCGHIAVQRLNVDCITAKLIRLSVQSTEEHNVDEVVILGWSKPTKVTILPGTHLQVYSYEMMPNDLYQHQKTNVLFSHIYNHYVVDYTSISVCLDGTFV</sequence>